<keyword evidence="2" id="KW-1185">Reference proteome</keyword>
<dbReference type="AlphaFoldDB" id="A0AAD8Z1S9"/>
<evidence type="ECO:0000313" key="2">
    <source>
        <dbReference type="Proteomes" id="UP001239994"/>
    </source>
</evidence>
<feature type="non-terminal residue" evidence="1">
    <location>
        <position position="1"/>
    </location>
</feature>
<gene>
    <name evidence="1" type="ORF">P4O66_014714</name>
</gene>
<sequence length="112" mass="12018">MKLTALIRERPAAPHRYAAPPRCGARTERSHPARDLRTAQARHVKKELSHFELHGPVALASDGVGANGNPAGHCQVSCIAPCPVFAFKNILNILESQTTSGTITKMLLAKAT</sequence>
<dbReference type="EMBL" id="JAROKS010000021">
    <property type="protein sequence ID" value="KAK1790866.1"/>
    <property type="molecule type" value="Genomic_DNA"/>
</dbReference>
<protein>
    <submittedName>
        <fullName evidence="1">Uncharacterized protein</fullName>
    </submittedName>
</protein>
<dbReference type="Proteomes" id="UP001239994">
    <property type="component" value="Unassembled WGS sequence"/>
</dbReference>
<accession>A0AAD8Z1S9</accession>
<evidence type="ECO:0000313" key="1">
    <source>
        <dbReference type="EMBL" id="KAK1790866.1"/>
    </source>
</evidence>
<comment type="caution">
    <text evidence="1">The sequence shown here is derived from an EMBL/GenBank/DDBJ whole genome shotgun (WGS) entry which is preliminary data.</text>
</comment>
<name>A0AAD8Z1S9_9TELE</name>
<proteinExistence type="predicted"/>
<reference evidence="1" key="1">
    <citation type="submission" date="2023-03" db="EMBL/GenBank/DDBJ databases">
        <title>Electrophorus voltai genome.</title>
        <authorList>
            <person name="Bian C."/>
        </authorList>
    </citation>
    <scope>NUCLEOTIDE SEQUENCE</scope>
    <source>
        <strain evidence="1">CB-2022</strain>
        <tissue evidence="1">Muscle</tissue>
    </source>
</reference>
<organism evidence="1 2">
    <name type="scientific">Electrophorus voltai</name>
    <dbReference type="NCBI Taxonomy" id="2609070"/>
    <lineage>
        <taxon>Eukaryota</taxon>
        <taxon>Metazoa</taxon>
        <taxon>Chordata</taxon>
        <taxon>Craniata</taxon>
        <taxon>Vertebrata</taxon>
        <taxon>Euteleostomi</taxon>
        <taxon>Actinopterygii</taxon>
        <taxon>Neopterygii</taxon>
        <taxon>Teleostei</taxon>
        <taxon>Ostariophysi</taxon>
        <taxon>Gymnotiformes</taxon>
        <taxon>Gymnotoidei</taxon>
        <taxon>Gymnotidae</taxon>
        <taxon>Electrophorus</taxon>
    </lineage>
</organism>